<dbReference type="CDD" id="cd17321">
    <property type="entry name" value="MFS_MMR_MDR_like"/>
    <property type="match status" value="1"/>
</dbReference>
<feature type="transmembrane region" description="Helical" evidence="8">
    <location>
        <begin position="378"/>
        <end position="397"/>
    </location>
</feature>
<evidence type="ECO:0000256" key="3">
    <source>
        <dbReference type="ARBA" id="ARBA00022475"/>
    </source>
</evidence>
<feature type="transmembrane region" description="Helical" evidence="8">
    <location>
        <begin position="151"/>
        <end position="172"/>
    </location>
</feature>
<evidence type="ECO:0000256" key="6">
    <source>
        <dbReference type="ARBA" id="ARBA00023136"/>
    </source>
</evidence>
<keyword evidence="5 8" id="KW-1133">Transmembrane helix</keyword>
<dbReference type="Gene3D" id="1.20.1250.20">
    <property type="entry name" value="MFS general substrate transporter like domains"/>
    <property type="match status" value="1"/>
</dbReference>
<dbReference type="PANTHER" id="PTHR42718">
    <property type="entry name" value="MAJOR FACILITATOR SUPERFAMILY MULTIDRUG TRANSPORTER MFSC"/>
    <property type="match status" value="1"/>
</dbReference>
<keyword evidence="3" id="KW-1003">Cell membrane</keyword>
<reference evidence="10 11" key="1">
    <citation type="submission" date="2019-06" db="EMBL/GenBank/DDBJ databases">
        <title>Description of Kitasatospora acidophila sp. nov. isolated from pine grove soil, and reclassification of Streptomyces novaecaesareae to Kitasatospora novaeceasareae comb. nov.</title>
        <authorList>
            <person name="Kim M.J."/>
        </authorList>
    </citation>
    <scope>NUCLEOTIDE SEQUENCE [LARGE SCALE GENOMIC DNA]</scope>
    <source>
        <strain evidence="10 11">MMS16-CNU292</strain>
    </source>
</reference>
<evidence type="ECO:0000313" key="11">
    <source>
        <dbReference type="Proteomes" id="UP000319103"/>
    </source>
</evidence>
<evidence type="ECO:0000256" key="5">
    <source>
        <dbReference type="ARBA" id="ARBA00022989"/>
    </source>
</evidence>
<keyword evidence="2" id="KW-0813">Transport</keyword>
<proteinExistence type="predicted"/>
<dbReference type="GO" id="GO:0022857">
    <property type="term" value="F:transmembrane transporter activity"/>
    <property type="evidence" value="ECO:0007669"/>
    <property type="project" value="InterPro"/>
</dbReference>
<dbReference type="PANTHER" id="PTHR42718:SF49">
    <property type="entry name" value="EXPORT PROTEIN"/>
    <property type="match status" value="1"/>
</dbReference>
<evidence type="ECO:0000256" key="1">
    <source>
        <dbReference type="ARBA" id="ARBA00004651"/>
    </source>
</evidence>
<dbReference type="InterPro" id="IPR004638">
    <property type="entry name" value="EmrB-like"/>
</dbReference>
<feature type="transmembrane region" description="Helical" evidence="8">
    <location>
        <begin position="446"/>
        <end position="464"/>
    </location>
</feature>
<feature type="transmembrane region" description="Helical" evidence="8">
    <location>
        <begin position="212"/>
        <end position="232"/>
    </location>
</feature>
<dbReference type="AlphaFoldDB" id="A0A540VX99"/>
<evidence type="ECO:0000256" key="2">
    <source>
        <dbReference type="ARBA" id="ARBA00022448"/>
    </source>
</evidence>
<feature type="transmembrane region" description="Helical" evidence="8">
    <location>
        <begin position="527"/>
        <end position="547"/>
    </location>
</feature>
<dbReference type="GO" id="GO:0046677">
    <property type="term" value="P:response to antibiotic"/>
    <property type="evidence" value="ECO:0007669"/>
    <property type="project" value="UniProtKB-KW"/>
</dbReference>
<protein>
    <submittedName>
        <fullName evidence="10">MFS transporter</fullName>
    </submittedName>
</protein>
<dbReference type="Gene3D" id="1.20.1720.10">
    <property type="entry name" value="Multidrug resistance protein D"/>
    <property type="match status" value="1"/>
</dbReference>
<gene>
    <name evidence="10" type="ORF">E6W39_02985</name>
</gene>
<organism evidence="10 11">
    <name type="scientific">Kitasatospora acidiphila</name>
    <dbReference type="NCBI Taxonomy" id="2567942"/>
    <lineage>
        <taxon>Bacteria</taxon>
        <taxon>Bacillati</taxon>
        <taxon>Actinomycetota</taxon>
        <taxon>Actinomycetes</taxon>
        <taxon>Kitasatosporales</taxon>
        <taxon>Streptomycetaceae</taxon>
        <taxon>Kitasatospora</taxon>
    </lineage>
</organism>
<dbReference type="InterPro" id="IPR036259">
    <property type="entry name" value="MFS_trans_sf"/>
</dbReference>
<comment type="subcellular location">
    <subcellularLocation>
        <location evidence="1">Cell membrane</location>
        <topology evidence="1">Multi-pass membrane protein</topology>
    </subcellularLocation>
</comment>
<evidence type="ECO:0000259" key="9">
    <source>
        <dbReference type="PROSITE" id="PS50850"/>
    </source>
</evidence>
<evidence type="ECO:0000256" key="4">
    <source>
        <dbReference type="ARBA" id="ARBA00022692"/>
    </source>
</evidence>
<keyword evidence="6 8" id="KW-0472">Membrane</keyword>
<name>A0A540VX99_9ACTN</name>
<feature type="transmembrane region" description="Helical" evidence="8">
    <location>
        <begin position="244"/>
        <end position="265"/>
    </location>
</feature>
<feature type="transmembrane region" description="Helical" evidence="8">
    <location>
        <begin position="315"/>
        <end position="338"/>
    </location>
</feature>
<dbReference type="Pfam" id="PF07690">
    <property type="entry name" value="MFS_1"/>
    <property type="match status" value="1"/>
</dbReference>
<feature type="transmembrane region" description="Helical" evidence="8">
    <location>
        <begin position="350"/>
        <end position="371"/>
    </location>
</feature>
<evidence type="ECO:0000256" key="7">
    <source>
        <dbReference type="ARBA" id="ARBA00023251"/>
    </source>
</evidence>
<accession>A0A540VX99</accession>
<feature type="transmembrane region" description="Helical" evidence="8">
    <location>
        <begin position="57"/>
        <end position="81"/>
    </location>
</feature>
<keyword evidence="7" id="KW-0046">Antibiotic resistance</keyword>
<feature type="transmembrane region" description="Helical" evidence="8">
    <location>
        <begin position="403"/>
        <end position="425"/>
    </location>
</feature>
<evidence type="ECO:0000313" key="10">
    <source>
        <dbReference type="EMBL" id="TQF01390.1"/>
    </source>
</evidence>
<feature type="transmembrane region" description="Helical" evidence="8">
    <location>
        <begin position="184"/>
        <end position="206"/>
    </location>
</feature>
<dbReference type="OrthoDB" id="9781469at2"/>
<dbReference type="PROSITE" id="PS50850">
    <property type="entry name" value="MFS"/>
    <property type="match status" value="1"/>
</dbReference>
<keyword evidence="4 8" id="KW-0812">Transmembrane</keyword>
<dbReference type="Proteomes" id="UP000319103">
    <property type="component" value="Unassembled WGS sequence"/>
</dbReference>
<keyword evidence="11" id="KW-1185">Reference proteome</keyword>
<dbReference type="InterPro" id="IPR011701">
    <property type="entry name" value="MFS"/>
</dbReference>
<evidence type="ECO:0000256" key="8">
    <source>
        <dbReference type="SAM" id="Phobius"/>
    </source>
</evidence>
<sequence length="557" mass="57916">MNGPHDTTGRGLPHPRPAVSVRGRATALRTVDGGAAEPRTADHALRRRRPSAVQRKWWTLIAVSVATFMLLLDITVVNVALPSIRKDLGASFTDLQWVFDAYTLSLAALVLTAGSLADRLGRRRTFAAGLVIFSGASLLCGLAPNPTFLNISRAVQGVGGAVMFAVSLALVAQEFPPGRERGTAMGIYGATIGVAVAVGPLIGGALTSSLGWQWIFFLNVPIGVAALVVTYLKLAESRDPNATRIDWAGVAAFSSGLFLLVLALVRGNTDGWGSTLIVALFVGAAVLLAVFVLVEHRVPEPMLPLGLFRRHAFTGVQLAAFAVSSSLFALFLYLTLYLQNYLGLSPFAAGVRYLPITVLSFLVAPVAGALLSRVPARLMLCVGLIAVGAGLLLMGNLQPEDTWTALLAGFLVGGAGVGLINPVIADVAVSVVPKEKSGMAAGVNDTFRQVGIAVGIALWGAIFVGRGSRKVRELAAGTPIAEGARPRELVEAASSGSLPQALAALPEPARAAASAAARAGFLDGLNLVLLLGGLVSLAGAALALWLVREDEIDRQEA</sequence>
<dbReference type="InterPro" id="IPR020846">
    <property type="entry name" value="MFS_dom"/>
</dbReference>
<dbReference type="SUPFAM" id="SSF103473">
    <property type="entry name" value="MFS general substrate transporter"/>
    <property type="match status" value="1"/>
</dbReference>
<feature type="domain" description="Major facilitator superfamily (MFS) profile" evidence="9">
    <location>
        <begin position="59"/>
        <end position="551"/>
    </location>
</feature>
<feature type="transmembrane region" description="Helical" evidence="8">
    <location>
        <begin position="101"/>
        <end position="118"/>
    </location>
</feature>
<comment type="caution">
    <text evidence="10">The sequence shown here is derived from an EMBL/GenBank/DDBJ whole genome shotgun (WGS) entry which is preliminary data.</text>
</comment>
<dbReference type="EMBL" id="VIGB01000003">
    <property type="protein sequence ID" value="TQF01390.1"/>
    <property type="molecule type" value="Genomic_DNA"/>
</dbReference>
<feature type="transmembrane region" description="Helical" evidence="8">
    <location>
        <begin position="125"/>
        <end position="145"/>
    </location>
</feature>
<dbReference type="NCBIfam" id="TIGR00711">
    <property type="entry name" value="efflux_EmrB"/>
    <property type="match status" value="1"/>
</dbReference>
<dbReference type="GO" id="GO:0005886">
    <property type="term" value="C:plasma membrane"/>
    <property type="evidence" value="ECO:0007669"/>
    <property type="project" value="UniProtKB-SubCell"/>
</dbReference>
<feature type="transmembrane region" description="Helical" evidence="8">
    <location>
        <begin position="271"/>
        <end position="294"/>
    </location>
</feature>